<dbReference type="Proteomes" id="UP000256429">
    <property type="component" value="Unassembled WGS sequence"/>
</dbReference>
<protein>
    <submittedName>
        <fullName evidence="2">Uncharacterized protein</fullName>
    </submittedName>
</protein>
<name>A0A3D9RIY3_9FLAO</name>
<evidence type="ECO:0000313" key="3">
    <source>
        <dbReference type="Proteomes" id="UP000256429"/>
    </source>
</evidence>
<evidence type="ECO:0000256" key="1">
    <source>
        <dbReference type="SAM" id="SignalP"/>
    </source>
</evidence>
<accession>A0A3D9RIY3</accession>
<sequence>MKLKVLFSCLYLIIISFNGFSQELFPASWEGNYKGELQIYGVDSIAMRVTMQLDIAKKTDSLYQWKITYNLKGKEDIRNYELKVVDVKNGHYIIDEKNSIAIDSYFKTGIFTSFFKVMDSFIVSTYTKKENLIIFEIISADGKNSTSTGNTSYEGETIPEVNSYLVNGRQKAILKKY</sequence>
<dbReference type="EMBL" id="QTTQ01000012">
    <property type="protein sequence ID" value="REE79810.1"/>
    <property type="molecule type" value="Genomic_DNA"/>
</dbReference>
<feature type="signal peptide" evidence="1">
    <location>
        <begin position="1"/>
        <end position="21"/>
    </location>
</feature>
<keyword evidence="1" id="KW-0732">Signal</keyword>
<comment type="caution">
    <text evidence="2">The sequence shown here is derived from an EMBL/GenBank/DDBJ whole genome shotgun (WGS) entry which is preliminary data.</text>
</comment>
<dbReference type="OrthoDB" id="671386at2"/>
<organism evidence="2 3">
    <name type="scientific">Lutibacter oceani</name>
    <dbReference type="NCBI Taxonomy" id="1853311"/>
    <lineage>
        <taxon>Bacteria</taxon>
        <taxon>Pseudomonadati</taxon>
        <taxon>Bacteroidota</taxon>
        <taxon>Flavobacteriia</taxon>
        <taxon>Flavobacteriales</taxon>
        <taxon>Flavobacteriaceae</taxon>
        <taxon>Lutibacter</taxon>
    </lineage>
</organism>
<dbReference type="RefSeq" id="WP_115882149.1">
    <property type="nucleotide sequence ID" value="NZ_QTTQ01000012.1"/>
</dbReference>
<evidence type="ECO:0000313" key="2">
    <source>
        <dbReference type="EMBL" id="REE79810.1"/>
    </source>
</evidence>
<gene>
    <name evidence="2" type="ORF">BX611_2706</name>
</gene>
<keyword evidence="3" id="KW-1185">Reference proteome</keyword>
<dbReference type="AlphaFoldDB" id="A0A3D9RIY3"/>
<feature type="chain" id="PRO_5017617624" evidence="1">
    <location>
        <begin position="22"/>
        <end position="177"/>
    </location>
</feature>
<reference evidence="2 3" key="1">
    <citation type="submission" date="2018-08" db="EMBL/GenBank/DDBJ databases">
        <title>Genomic Encyclopedia of Type Strains, Phase III (KMG-III): the genomes of soil and plant-associated and newly described type strains.</title>
        <authorList>
            <person name="Whitman W."/>
        </authorList>
    </citation>
    <scope>NUCLEOTIDE SEQUENCE [LARGE SCALE GENOMIC DNA]</scope>
    <source>
        <strain evidence="2 3">325-5</strain>
    </source>
</reference>
<proteinExistence type="predicted"/>